<dbReference type="RefSeq" id="WP_136932212.1">
    <property type="nucleotide sequence ID" value="NZ_SSMQ01000034.1"/>
</dbReference>
<feature type="compositionally biased region" description="Low complexity" evidence="1">
    <location>
        <begin position="44"/>
        <end position="55"/>
    </location>
</feature>
<reference evidence="3 4" key="1">
    <citation type="submission" date="2019-04" db="EMBL/GenBank/DDBJ databases">
        <authorList>
            <person name="Li Y."/>
            <person name="Wang J."/>
        </authorList>
    </citation>
    <scope>NUCLEOTIDE SEQUENCE [LARGE SCALE GENOMIC DNA]</scope>
    <source>
        <strain evidence="3 4">DSM 14668</strain>
    </source>
</reference>
<keyword evidence="2" id="KW-0732">Signal</keyword>
<feature type="chain" id="PRO_5020455263" description="Peptidase C-terminal archaeal/bacterial domain-containing protein" evidence="2">
    <location>
        <begin position="39"/>
        <end position="740"/>
    </location>
</feature>
<dbReference type="Proteomes" id="UP000309215">
    <property type="component" value="Unassembled WGS sequence"/>
</dbReference>
<organism evidence="3 4">
    <name type="scientific">Polyangium fumosum</name>
    <dbReference type="NCBI Taxonomy" id="889272"/>
    <lineage>
        <taxon>Bacteria</taxon>
        <taxon>Pseudomonadati</taxon>
        <taxon>Myxococcota</taxon>
        <taxon>Polyangia</taxon>
        <taxon>Polyangiales</taxon>
        <taxon>Polyangiaceae</taxon>
        <taxon>Polyangium</taxon>
    </lineage>
</organism>
<evidence type="ECO:0000256" key="1">
    <source>
        <dbReference type="SAM" id="MobiDB-lite"/>
    </source>
</evidence>
<feature type="compositionally biased region" description="Gly residues" evidence="1">
    <location>
        <begin position="56"/>
        <end position="68"/>
    </location>
</feature>
<accession>A0A4U1J6K9</accession>
<keyword evidence="4" id="KW-1185">Reference proteome</keyword>
<dbReference type="EMBL" id="SSMQ01000034">
    <property type="protein sequence ID" value="TKD02406.1"/>
    <property type="molecule type" value="Genomic_DNA"/>
</dbReference>
<evidence type="ECO:0008006" key="5">
    <source>
        <dbReference type="Google" id="ProtNLM"/>
    </source>
</evidence>
<dbReference type="PROSITE" id="PS51257">
    <property type="entry name" value="PROKAR_LIPOPROTEIN"/>
    <property type="match status" value="1"/>
</dbReference>
<dbReference type="AlphaFoldDB" id="A0A4U1J6K9"/>
<comment type="caution">
    <text evidence="3">The sequence shown here is derived from an EMBL/GenBank/DDBJ whole genome shotgun (WGS) entry which is preliminary data.</text>
</comment>
<protein>
    <recommendedName>
        <fullName evidence="5">Peptidase C-terminal archaeal/bacterial domain-containing protein</fullName>
    </recommendedName>
</protein>
<evidence type="ECO:0000313" key="3">
    <source>
        <dbReference type="EMBL" id="TKD02406.1"/>
    </source>
</evidence>
<feature type="signal peptide" evidence="2">
    <location>
        <begin position="1"/>
        <end position="38"/>
    </location>
</feature>
<sequence length="740" mass="75490">MTSAETKAPRPRLLRHLRWIPALLPVAALASACGPSTAPNPFTLDAGPDGATDPDGGTGGGTGGGNPDDGGTPDDTLGGPCNDDTQCDDAIACTVDACDTSIARCRHSPDDAACQDGVYCDGVERCAPKLGCLPGPPVACSDGDVCTIDTCVESTGACTHVLRDADGDGAPDGHCIAKGDCNDDDPKVSPALPEVCANGKDDDCDGAVDEGDCASPKHDTCSDPLVIDAPGAYTIDTTAAASNFAASCNVNNQPAARDVVAAIVLPAGPPLDVEITARTNGADVAIALLGQCGDPSTEITCGTSFFHPQGGRFAKIRGRGLGDPAKTTALPLYVFADADTPVILDVAFLPPEPVPTNETCGTAEPISFGVPFFSTLVDAATDVGISCAPLTGELLYSFELASPANVHVYASSVDGDGFPVISLRDADCALPEDEITCKGAPIVDVFRHALPAGTYHVAVAAGAPTIVSTTVVIEPPTEPLPDETCEGAPALTPNVTLDVDLLDRQDDVQLGCLPGAVDAAYTLSLPVASDVLLVQRISQGDTGAVTLALPACADPLDQLICDPGSQSPLRIGKRNVPAGDYRVVAESLLGQPAQVTAFVRKTTPPVVVPFADACADVLMIPATGGFFQGNTANATASFNAGCDQGGGPEGGARDQLLGLSLSDKKRVVLDMGGSGYTTLLDVRKGPDCPGVEVPKACAVGYGQNKSFLDLTLDPGVYFLQIDGLGQDSGPWFLDVRIVDP</sequence>
<dbReference type="InterPro" id="IPR021655">
    <property type="entry name" value="Put_metal-bd"/>
</dbReference>
<feature type="region of interest" description="Disordered" evidence="1">
    <location>
        <begin position="39"/>
        <end position="77"/>
    </location>
</feature>
<evidence type="ECO:0000313" key="4">
    <source>
        <dbReference type="Proteomes" id="UP000309215"/>
    </source>
</evidence>
<evidence type="ECO:0000256" key="2">
    <source>
        <dbReference type="SAM" id="SignalP"/>
    </source>
</evidence>
<dbReference type="OrthoDB" id="5488288at2"/>
<gene>
    <name evidence="3" type="ORF">E8A74_28330</name>
</gene>
<proteinExistence type="predicted"/>
<dbReference type="Pfam" id="PF11617">
    <property type="entry name" value="Cu-binding_MopE"/>
    <property type="match status" value="1"/>
</dbReference>
<name>A0A4U1J6K9_9BACT</name>